<gene>
    <name evidence="2" type="ORF">GOBAR_AA11257</name>
</gene>
<keyword evidence="1" id="KW-0812">Transmembrane</keyword>
<keyword evidence="1" id="KW-1133">Transmembrane helix</keyword>
<reference evidence="2 3" key="1">
    <citation type="submission" date="2015-01" db="EMBL/GenBank/DDBJ databases">
        <title>Genome of allotetraploid Gossypium barbadense reveals genomic plasticity and fiber elongation in cotton evolution.</title>
        <authorList>
            <person name="Chen X."/>
            <person name="Liu X."/>
            <person name="Zhao B."/>
            <person name="Zheng H."/>
            <person name="Hu Y."/>
            <person name="Lu G."/>
            <person name="Yang C."/>
            <person name="Chen J."/>
            <person name="Shan C."/>
            <person name="Zhang L."/>
            <person name="Zhou Y."/>
            <person name="Wang L."/>
            <person name="Guo W."/>
            <person name="Bai Y."/>
            <person name="Ruan J."/>
            <person name="Shangguan X."/>
            <person name="Mao Y."/>
            <person name="Jiang J."/>
            <person name="Zhu Y."/>
            <person name="Lei J."/>
            <person name="Kang H."/>
            <person name="Chen S."/>
            <person name="He X."/>
            <person name="Wang R."/>
            <person name="Wang Y."/>
            <person name="Chen J."/>
            <person name="Wang L."/>
            <person name="Yu S."/>
            <person name="Wang B."/>
            <person name="Wei J."/>
            <person name="Song S."/>
            <person name="Lu X."/>
            <person name="Gao Z."/>
            <person name="Gu W."/>
            <person name="Deng X."/>
            <person name="Ma D."/>
            <person name="Wang S."/>
            <person name="Liang W."/>
            <person name="Fang L."/>
            <person name="Cai C."/>
            <person name="Zhu X."/>
            <person name="Zhou B."/>
            <person name="Zhang Y."/>
            <person name="Chen Z."/>
            <person name="Xu S."/>
            <person name="Zhu R."/>
            <person name="Wang S."/>
            <person name="Zhang T."/>
            <person name="Zhao G."/>
        </authorList>
    </citation>
    <scope>NUCLEOTIDE SEQUENCE [LARGE SCALE GENOMIC DNA]</scope>
    <source>
        <strain evidence="3">cv. Xinhai21</strain>
        <tissue evidence="2">Leaf</tissue>
    </source>
</reference>
<dbReference type="AlphaFoldDB" id="A0A2P5Y1D1"/>
<protein>
    <submittedName>
        <fullName evidence="2">Uncharacterized protein</fullName>
    </submittedName>
</protein>
<evidence type="ECO:0000313" key="3">
    <source>
        <dbReference type="Proteomes" id="UP000239757"/>
    </source>
</evidence>
<evidence type="ECO:0000256" key="1">
    <source>
        <dbReference type="SAM" id="Phobius"/>
    </source>
</evidence>
<sequence>MCCAAPAKRMKGSSQELFPPAAYVVVGLIKLAKLRFLVLLLAKLILCLLLSRLLARGKATKFSGGCVTFGVVVRAPVPNGRMSDPFPCGSWPYHSVPDGQRGIRLNSSLYVSGPTGRAAALRSFFLCGTMPGREGNASKRRTTTTQLHFGFSLHEMSPVHWTDG</sequence>
<organism evidence="2 3">
    <name type="scientific">Gossypium barbadense</name>
    <name type="common">Sea Island cotton</name>
    <name type="synonym">Hibiscus barbadensis</name>
    <dbReference type="NCBI Taxonomy" id="3634"/>
    <lineage>
        <taxon>Eukaryota</taxon>
        <taxon>Viridiplantae</taxon>
        <taxon>Streptophyta</taxon>
        <taxon>Embryophyta</taxon>
        <taxon>Tracheophyta</taxon>
        <taxon>Spermatophyta</taxon>
        <taxon>Magnoliopsida</taxon>
        <taxon>eudicotyledons</taxon>
        <taxon>Gunneridae</taxon>
        <taxon>Pentapetalae</taxon>
        <taxon>rosids</taxon>
        <taxon>malvids</taxon>
        <taxon>Malvales</taxon>
        <taxon>Malvaceae</taxon>
        <taxon>Malvoideae</taxon>
        <taxon>Gossypium</taxon>
    </lineage>
</organism>
<keyword evidence="1" id="KW-0472">Membrane</keyword>
<feature type="transmembrane region" description="Helical" evidence="1">
    <location>
        <begin position="36"/>
        <end position="55"/>
    </location>
</feature>
<evidence type="ECO:0000313" key="2">
    <source>
        <dbReference type="EMBL" id="PPS09388.1"/>
    </source>
</evidence>
<dbReference type="OrthoDB" id="1736488at2759"/>
<dbReference type="Proteomes" id="UP000239757">
    <property type="component" value="Unassembled WGS sequence"/>
</dbReference>
<dbReference type="EMBL" id="KZ663866">
    <property type="protein sequence ID" value="PPS09388.1"/>
    <property type="molecule type" value="Genomic_DNA"/>
</dbReference>
<accession>A0A2P5Y1D1</accession>
<proteinExistence type="predicted"/>
<name>A0A2P5Y1D1_GOSBA</name>